<dbReference type="GO" id="GO:0008270">
    <property type="term" value="F:zinc ion binding"/>
    <property type="evidence" value="ECO:0007669"/>
    <property type="project" value="UniProtKB-KW"/>
</dbReference>
<evidence type="ECO:0000256" key="10">
    <source>
        <dbReference type="ARBA" id="ARBA00023254"/>
    </source>
</evidence>
<organism evidence="18 19">
    <name type="scientific">Cladophialophora immunda</name>
    <dbReference type="NCBI Taxonomy" id="569365"/>
    <lineage>
        <taxon>Eukaryota</taxon>
        <taxon>Fungi</taxon>
        <taxon>Dikarya</taxon>
        <taxon>Ascomycota</taxon>
        <taxon>Pezizomycotina</taxon>
        <taxon>Eurotiomycetes</taxon>
        <taxon>Chaetothyriomycetidae</taxon>
        <taxon>Chaetothyriales</taxon>
        <taxon>Herpotrichiellaceae</taxon>
        <taxon>Cladophialophora</taxon>
    </lineage>
</organism>
<evidence type="ECO:0000259" key="17">
    <source>
        <dbReference type="PROSITE" id="PS50016"/>
    </source>
</evidence>
<dbReference type="InterPro" id="IPR013083">
    <property type="entry name" value="Znf_RING/FYVE/PHD"/>
</dbReference>
<dbReference type="GO" id="GO:0051321">
    <property type="term" value="P:meiotic cell cycle"/>
    <property type="evidence" value="ECO:0007669"/>
    <property type="project" value="UniProtKB-KW"/>
</dbReference>
<dbReference type="SMART" id="SM00249">
    <property type="entry name" value="PHD"/>
    <property type="match status" value="1"/>
</dbReference>
<reference evidence="18 19" key="1">
    <citation type="submission" date="2015-01" db="EMBL/GenBank/DDBJ databases">
        <title>The Genome Sequence of Cladophialophora immunda CBS83496.</title>
        <authorList>
            <consortium name="The Broad Institute Genomics Platform"/>
            <person name="Cuomo C."/>
            <person name="de Hoog S."/>
            <person name="Gorbushina A."/>
            <person name="Stielow B."/>
            <person name="Teixiera M."/>
            <person name="Abouelleil A."/>
            <person name="Chapman S.B."/>
            <person name="Priest M."/>
            <person name="Young S.K."/>
            <person name="Wortman J."/>
            <person name="Nusbaum C."/>
            <person name="Birren B."/>
        </authorList>
    </citation>
    <scope>NUCLEOTIDE SEQUENCE [LARGE SCALE GENOMIC DNA]</scope>
    <source>
        <strain evidence="18 19">CBS 83496</strain>
    </source>
</reference>
<keyword evidence="9 15" id="KW-0539">Nucleus</keyword>
<comment type="similarity">
    <text evidence="2 15">Belongs to the ING family.</text>
</comment>
<evidence type="ECO:0000256" key="4">
    <source>
        <dbReference type="ARBA" id="ARBA00022763"/>
    </source>
</evidence>
<dbReference type="VEuPathDB" id="FungiDB:PV07_01672"/>
<feature type="compositionally biased region" description="Polar residues" evidence="16">
    <location>
        <begin position="173"/>
        <end position="207"/>
    </location>
</feature>
<dbReference type="InterPro" id="IPR019786">
    <property type="entry name" value="Zinc_finger_PHD-type_CS"/>
</dbReference>
<evidence type="ECO:0000256" key="8">
    <source>
        <dbReference type="ARBA" id="ARBA00023204"/>
    </source>
</evidence>
<comment type="domain">
    <text evidence="15">The PHD-type zinc finger mediates the binding to H3K4me3.</text>
</comment>
<dbReference type="EMBL" id="KN847040">
    <property type="protein sequence ID" value="KIW34934.1"/>
    <property type="molecule type" value="Genomic_DNA"/>
</dbReference>
<evidence type="ECO:0000313" key="18">
    <source>
        <dbReference type="EMBL" id="KIW34934.1"/>
    </source>
</evidence>
<evidence type="ECO:0000256" key="14">
    <source>
        <dbReference type="PROSITE-ProRule" id="PRU00146"/>
    </source>
</evidence>
<comment type="subcellular location">
    <subcellularLocation>
        <location evidence="1 15">Nucleus</location>
    </subcellularLocation>
</comment>
<protein>
    <recommendedName>
        <fullName evidence="15">Chromatin modification-related protein</fullName>
    </recommendedName>
</protein>
<proteinExistence type="inferred from homology"/>
<keyword evidence="5 14" id="KW-0863">Zinc-finger</keyword>
<dbReference type="AlphaFoldDB" id="A0A0D2DGP1"/>
<keyword evidence="19" id="KW-1185">Reference proteome</keyword>
<evidence type="ECO:0000313" key="19">
    <source>
        <dbReference type="Proteomes" id="UP000054466"/>
    </source>
</evidence>
<feature type="compositionally biased region" description="Low complexity" evidence="16">
    <location>
        <begin position="247"/>
        <end position="261"/>
    </location>
</feature>
<dbReference type="PANTHER" id="PTHR10333">
    <property type="entry name" value="INHIBITOR OF GROWTH PROTEIN"/>
    <property type="match status" value="1"/>
</dbReference>
<dbReference type="CDD" id="cd16858">
    <property type="entry name" value="ING_ING3_Yng2p"/>
    <property type="match status" value="1"/>
</dbReference>
<feature type="binding site" evidence="13">
    <location>
        <position position="431"/>
    </location>
    <ligand>
        <name>Zn(2+)</name>
        <dbReference type="ChEBI" id="CHEBI:29105"/>
        <label>2</label>
    </ligand>
</feature>
<keyword evidence="6 13" id="KW-0862">Zinc</keyword>
<dbReference type="SMART" id="SM01408">
    <property type="entry name" value="ING"/>
    <property type="match status" value="1"/>
</dbReference>
<keyword evidence="7 15" id="KW-0156">Chromatin regulator</keyword>
<comment type="subunit">
    <text evidence="15">Component of an histone acetyltransferase complex. Interacts with H3K4me3 and to a lesser extent with H3K4me2.</text>
</comment>
<evidence type="ECO:0000256" key="11">
    <source>
        <dbReference type="ARBA" id="ARBA00023306"/>
    </source>
</evidence>
<dbReference type="Gene3D" id="3.30.40.10">
    <property type="entry name" value="Zinc/RING finger domain, C3HC4 (zinc finger)"/>
    <property type="match status" value="1"/>
</dbReference>
<dbReference type="InterPro" id="IPR028651">
    <property type="entry name" value="ING_fam"/>
</dbReference>
<dbReference type="PROSITE" id="PS50016">
    <property type="entry name" value="ZF_PHD_2"/>
    <property type="match status" value="1"/>
</dbReference>
<keyword evidence="10" id="KW-0469">Meiosis</keyword>
<dbReference type="STRING" id="569365.A0A0D2DGP1"/>
<comment type="function">
    <text evidence="12">Component of the NuA4 histone acetyltransferase complex which is involved in transcriptional activation of selected genes principally by acetylation of nucleosomal histone H4 and H2A. The NuA4 complex is also involved in DNA repair. Involved in cell cycle progression and meiosis.</text>
</comment>
<accession>A0A0D2DGP1</accession>
<keyword evidence="4" id="KW-0227">DNA damage</keyword>
<feature type="compositionally biased region" description="Polar residues" evidence="16">
    <location>
        <begin position="262"/>
        <end position="277"/>
    </location>
</feature>
<feature type="region of interest" description="Disordered" evidence="16">
    <location>
        <begin position="173"/>
        <end position="384"/>
    </location>
</feature>
<evidence type="ECO:0000256" key="12">
    <source>
        <dbReference type="ARBA" id="ARBA00037044"/>
    </source>
</evidence>
<dbReference type="GO" id="GO:0006281">
    <property type="term" value="P:DNA repair"/>
    <property type="evidence" value="ECO:0007669"/>
    <property type="project" value="UniProtKB-KW"/>
</dbReference>
<dbReference type="OrthoDB" id="2505961at2759"/>
<evidence type="ECO:0000256" key="9">
    <source>
        <dbReference type="ARBA" id="ARBA00023242"/>
    </source>
</evidence>
<feature type="binding site" evidence="13">
    <location>
        <position position="391"/>
    </location>
    <ligand>
        <name>Zn(2+)</name>
        <dbReference type="ChEBI" id="CHEBI:29105"/>
        <label>1</label>
    </ligand>
</feature>
<dbReference type="Gene3D" id="6.10.140.1740">
    <property type="match status" value="1"/>
</dbReference>
<feature type="domain" description="PHD-type" evidence="17">
    <location>
        <begin position="386"/>
        <end position="437"/>
    </location>
</feature>
<feature type="compositionally biased region" description="Polar residues" evidence="16">
    <location>
        <begin position="234"/>
        <end position="246"/>
    </location>
</feature>
<evidence type="ECO:0000256" key="13">
    <source>
        <dbReference type="PIRSR" id="PIRSR628651-51"/>
    </source>
</evidence>
<keyword evidence="3 13" id="KW-0479">Metal-binding</keyword>
<evidence type="ECO:0000256" key="15">
    <source>
        <dbReference type="RuleBase" id="RU361213"/>
    </source>
</evidence>
<feature type="binding site" evidence="13">
    <location>
        <position position="407"/>
    </location>
    <ligand>
        <name>Zn(2+)</name>
        <dbReference type="ChEBI" id="CHEBI:29105"/>
        <label>2</label>
    </ligand>
</feature>
<dbReference type="InterPro" id="IPR024610">
    <property type="entry name" value="ING_N_histone-binding"/>
</dbReference>
<keyword evidence="11" id="KW-0131">Cell cycle</keyword>
<dbReference type="Proteomes" id="UP000054466">
    <property type="component" value="Unassembled WGS sequence"/>
</dbReference>
<sequence length="453" mass="49775">MASNEDCASVLEQFIHDAANLPAEITHMMEEIQAKDKDLQKHLSVINQKDTNIQKHLRINGVLAPHPKENEYVDLVKKNYELCHGLQDQKVALSEKACSLLERQVRKLDMKIRELQNDGQLLDGPPLPSVFNRKAETQKPFIDLPTNLPLQNASISALNANAHRINAHISATMQQAQTRQLPQITTGSTPVQRSSAPATPASAVQQQRQREREHSLGAENKRRKLGGPLPGTTLPAQPSSLRQSSLGPGTPKAGTPTGTGTSRAGSMPRSTGAQQSAVPPKKSGLSKKVISHQQVNKLKQKSATKGRLSAGRKKGQSPSVRGGRGGTAASEDADSVLSSADASETDASQSRGRRGNKKQQQAASEEPDADMGEEEEMEDEEGEDDKRYCFCNQRSYGEMVACENDDCPYQWFHTGCLNMKKVPDEDEDWYCPTCREKPEIIEKVKMKKKTGRK</sequence>
<comment type="function">
    <text evidence="15">Component of an histone acetyltransferase complex.</text>
</comment>
<evidence type="ECO:0000256" key="7">
    <source>
        <dbReference type="ARBA" id="ARBA00022853"/>
    </source>
</evidence>
<feature type="binding site" evidence="13">
    <location>
        <position position="389"/>
    </location>
    <ligand>
        <name>Zn(2+)</name>
        <dbReference type="ChEBI" id="CHEBI:29105"/>
        <label>1</label>
    </ligand>
</feature>
<evidence type="ECO:0000256" key="16">
    <source>
        <dbReference type="SAM" id="MobiDB-lite"/>
    </source>
</evidence>
<feature type="binding site" evidence="13">
    <location>
        <position position="402"/>
    </location>
    <ligand>
        <name>Zn(2+)</name>
        <dbReference type="ChEBI" id="CHEBI:29105"/>
        <label>2</label>
    </ligand>
</feature>
<feature type="binding site" evidence="13">
    <location>
        <position position="434"/>
    </location>
    <ligand>
        <name>Zn(2+)</name>
        <dbReference type="ChEBI" id="CHEBI:29105"/>
        <label>2</label>
    </ligand>
</feature>
<dbReference type="GO" id="GO:0005634">
    <property type="term" value="C:nucleus"/>
    <property type="evidence" value="ECO:0007669"/>
    <property type="project" value="UniProtKB-SubCell"/>
</dbReference>
<feature type="compositionally biased region" description="Acidic residues" evidence="16">
    <location>
        <begin position="365"/>
        <end position="383"/>
    </location>
</feature>
<dbReference type="InterPro" id="IPR011011">
    <property type="entry name" value="Znf_FYVE_PHD"/>
</dbReference>
<name>A0A0D2DGP1_9EURO</name>
<dbReference type="GO" id="GO:0006355">
    <property type="term" value="P:regulation of DNA-templated transcription"/>
    <property type="evidence" value="ECO:0007669"/>
    <property type="project" value="TreeGrafter"/>
</dbReference>
<dbReference type="InterPro" id="IPR001965">
    <property type="entry name" value="Znf_PHD"/>
</dbReference>
<dbReference type="RefSeq" id="XP_016255150.1">
    <property type="nucleotide sequence ID" value="XM_016388222.1"/>
</dbReference>
<feature type="compositionally biased region" description="Basic residues" evidence="16">
    <location>
        <begin position="298"/>
        <end position="315"/>
    </location>
</feature>
<gene>
    <name evidence="18" type="ORF">PV07_01672</name>
</gene>
<evidence type="ECO:0000256" key="3">
    <source>
        <dbReference type="ARBA" id="ARBA00022723"/>
    </source>
</evidence>
<dbReference type="GO" id="GO:0006325">
    <property type="term" value="P:chromatin organization"/>
    <property type="evidence" value="ECO:0007669"/>
    <property type="project" value="UniProtKB-KW"/>
</dbReference>
<dbReference type="Pfam" id="PF12998">
    <property type="entry name" value="ING"/>
    <property type="match status" value="1"/>
</dbReference>
<dbReference type="PROSITE" id="PS01359">
    <property type="entry name" value="ZF_PHD_1"/>
    <property type="match status" value="1"/>
</dbReference>
<dbReference type="HOGENOM" id="CLU_031900_7_0_1"/>
<dbReference type="SUPFAM" id="SSF57903">
    <property type="entry name" value="FYVE/PHD zinc finger"/>
    <property type="match status" value="1"/>
</dbReference>
<dbReference type="InterPro" id="IPR019787">
    <property type="entry name" value="Znf_PHD-finger"/>
</dbReference>
<feature type="binding site" evidence="13">
    <location>
        <position position="413"/>
    </location>
    <ligand>
        <name>Zn(2+)</name>
        <dbReference type="ChEBI" id="CHEBI:29105"/>
        <label>1</label>
    </ligand>
</feature>
<keyword evidence="8" id="KW-0234">DNA repair</keyword>
<evidence type="ECO:0000256" key="1">
    <source>
        <dbReference type="ARBA" id="ARBA00004123"/>
    </source>
</evidence>
<dbReference type="PANTHER" id="PTHR10333:SF100">
    <property type="entry name" value="CHROMATIN MODIFICATION-RELATED PROTEIN YNG2"/>
    <property type="match status" value="1"/>
</dbReference>
<evidence type="ECO:0000256" key="2">
    <source>
        <dbReference type="ARBA" id="ARBA00010210"/>
    </source>
</evidence>
<feature type="binding site" evidence="13">
    <location>
        <position position="416"/>
    </location>
    <ligand>
        <name>Zn(2+)</name>
        <dbReference type="ChEBI" id="CHEBI:29105"/>
        <label>1</label>
    </ligand>
</feature>
<dbReference type="CDD" id="cd15505">
    <property type="entry name" value="PHD_ING"/>
    <property type="match status" value="1"/>
</dbReference>
<evidence type="ECO:0000256" key="6">
    <source>
        <dbReference type="ARBA" id="ARBA00022833"/>
    </source>
</evidence>
<dbReference type="GeneID" id="27340866"/>
<evidence type="ECO:0000256" key="5">
    <source>
        <dbReference type="ARBA" id="ARBA00022771"/>
    </source>
</evidence>
<feature type="compositionally biased region" description="Basic and acidic residues" evidence="16">
    <location>
        <begin position="208"/>
        <end position="220"/>
    </location>
</feature>
<dbReference type="GO" id="GO:0035267">
    <property type="term" value="C:NuA4 histone acetyltransferase complex"/>
    <property type="evidence" value="ECO:0007669"/>
    <property type="project" value="TreeGrafter"/>
</dbReference>